<dbReference type="InterPro" id="IPR019888">
    <property type="entry name" value="Tscrpt_reg_AsnC-like"/>
</dbReference>
<feature type="domain" description="Transcription regulator AsnC/Lrp ligand binding" evidence="1">
    <location>
        <begin position="59"/>
        <end position="109"/>
    </location>
</feature>
<name>A0ABR4SRB4_BARQI</name>
<evidence type="ECO:0000313" key="3">
    <source>
        <dbReference type="Proteomes" id="UP000027143"/>
    </source>
</evidence>
<comment type="caution">
    <text evidence="2">The sequence shown here is derived from an EMBL/GenBank/DDBJ whole genome shotgun (WGS) entry which is preliminary data.</text>
</comment>
<evidence type="ECO:0000313" key="2">
    <source>
        <dbReference type="EMBL" id="KEC67084.1"/>
    </source>
</evidence>
<reference evidence="2 3" key="1">
    <citation type="submission" date="2012-04" db="EMBL/GenBank/DDBJ databases">
        <title>The Genome Sequence of Bartonella quintana JK 68.</title>
        <authorList>
            <consortium name="The Broad Institute Genome Sequencing Platform"/>
            <consortium name="The Broad Institute Genome Sequencing Center for Infectious Disease"/>
            <person name="Feldgarden M."/>
            <person name="Kirby J."/>
            <person name="Kosoy M."/>
            <person name="Birtles R."/>
            <person name="Probert W.S."/>
            <person name="Chiaraviglio L."/>
            <person name="Walker B."/>
            <person name="Young S.K."/>
            <person name="Zeng Q."/>
            <person name="Gargeya S."/>
            <person name="Fitzgerald M."/>
            <person name="Haas B."/>
            <person name="Abouelleil A."/>
            <person name="Alvarado L."/>
            <person name="Arachchi H.M."/>
            <person name="Berlin A.M."/>
            <person name="Chapman S.B."/>
            <person name="Goldberg J."/>
            <person name="Griggs A."/>
            <person name="Gujja S."/>
            <person name="Hansen M."/>
            <person name="Howarth C."/>
            <person name="Imamovic A."/>
            <person name="Larimer J."/>
            <person name="McCowen C."/>
            <person name="Montmayeur A."/>
            <person name="Murphy C."/>
            <person name="Neiman D."/>
            <person name="Pearson M."/>
            <person name="Priest M."/>
            <person name="Roberts A."/>
            <person name="Saif S."/>
            <person name="Shea T."/>
            <person name="Sisk P."/>
            <person name="Sykes S."/>
            <person name="Wortman J."/>
            <person name="Nusbaum C."/>
            <person name="Birren B."/>
        </authorList>
    </citation>
    <scope>NUCLEOTIDE SEQUENCE [LARGE SCALE GENOMIC DNA]</scope>
    <source>
        <strain evidence="2 3">JK 68</strain>
    </source>
</reference>
<dbReference type="Gene3D" id="1.10.10.10">
    <property type="entry name" value="Winged helix-like DNA-binding domain superfamily/Winged helix DNA-binding domain"/>
    <property type="match status" value="1"/>
</dbReference>
<proteinExistence type="predicted"/>
<dbReference type="Proteomes" id="UP000027143">
    <property type="component" value="Unassembled WGS sequence"/>
</dbReference>
<dbReference type="PANTHER" id="PTHR30154:SF17">
    <property type="entry name" value="DNA-BINDING TRANSCRIPTIONAL ACTIVATOR DECR"/>
    <property type="match status" value="1"/>
</dbReference>
<organism evidence="2 3">
    <name type="scientific">Bartonella quintana JK 68</name>
    <dbReference type="NCBI Taxonomy" id="1134503"/>
    <lineage>
        <taxon>Bacteria</taxon>
        <taxon>Pseudomonadati</taxon>
        <taxon>Pseudomonadota</taxon>
        <taxon>Alphaproteobacteria</taxon>
        <taxon>Hyphomicrobiales</taxon>
        <taxon>Bartonellaceae</taxon>
        <taxon>Bartonella</taxon>
    </lineage>
</organism>
<dbReference type="InterPro" id="IPR019887">
    <property type="entry name" value="Tscrpt_reg_AsnC/Lrp_C"/>
</dbReference>
<dbReference type="PANTHER" id="PTHR30154">
    <property type="entry name" value="LEUCINE-RESPONSIVE REGULATORY PROTEIN"/>
    <property type="match status" value="1"/>
</dbReference>
<protein>
    <recommendedName>
        <fullName evidence="1">Transcription regulator AsnC/Lrp ligand binding domain-containing protein</fullName>
    </recommendedName>
</protein>
<keyword evidence="3" id="KW-1185">Reference proteome</keyword>
<dbReference type="SUPFAM" id="SSF54909">
    <property type="entry name" value="Dimeric alpha+beta barrel"/>
    <property type="match status" value="1"/>
</dbReference>
<sequence>MRHSLSLISRVRLSTTLCWCRIQKLEEDAVIEGRVAVLSPEKVNAYVTVFVSICTNTYSHEWLKCFSKIVQKFREVVEFYRISGDIDYLLRVIIPNIEVYDFFYKKLIAKKLIYVTFHLLSRWNRLNAQRNYHLTI</sequence>
<gene>
    <name evidence="2" type="ORF">O7U_00358</name>
</gene>
<dbReference type="SMART" id="SM00344">
    <property type="entry name" value="HTH_ASNC"/>
    <property type="match status" value="1"/>
</dbReference>
<dbReference type="EMBL" id="AHPD01000002">
    <property type="protein sequence ID" value="KEC67084.1"/>
    <property type="molecule type" value="Genomic_DNA"/>
</dbReference>
<accession>A0ABR4SRB4</accession>
<dbReference type="Gene3D" id="3.30.70.920">
    <property type="match status" value="1"/>
</dbReference>
<dbReference type="InterPro" id="IPR011008">
    <property type="entry name" value="Dimeric_a/b-barrel"/>
</dbReference>
<dbReference type="InterPro" id="IPR036388">
    <property type="entry name" value="WH-like_DNA-bd_sf"/>
</dbReference>
<dbReference type="Pfam" id="PF01037">
    <property type="entry name" value="AsnC_trans_reg"/>
    <property type="match status" value="1"/>
</dbReference>
<evidence type="ECO:0000259" key="1">
    <source>
        <dbReference type="Pfam" id="PF01037"/>
    </source>
</evidence>